<keyword evidence="2" id="KW-0808">Transferase</keyword>
<protein>
    <submittedName>
        <fullName evidence="2">Kinase-like domain-containing protein</fullName>
    </submittedName>
</protein>
<reference evidence="2" key="1">
    <citation type="submission" date="2019-04" db="EMBL/GenBank/DDBJ databases">
        <title>Friends and foes A comparative genomics studyof 23 Aspergillus species from section Flavi.</title>
        <authorList>
            <consortium name="DOE Joint Genome Institute"/>
            <person name="Kjaerbolling I."/>
            <person name="Vesth T."/>
            <person name="Frisvad J.C."/>
            <person name="Nybo J.L."/>
            <person name="Theobald S."/>
            <person name="Kildgaard S."/>
            <person name="Isbrandt T."/>
            <person name="Kuo A."/>
            <person name="Sato A."/>
            <person name="Lyhne E.K."/>
            <person name="Kogle M.E."/>
            <person name="Wiebenga A."/>
            <person name="Kun R.S."/>
            <person name="Lubbers R.J."/>
            <person name="Makela M.R."/>
            <person name="Barry K."/>
            <person name="Chovatia M."/>
            <person name="Clum A."/>
            <person name="Daum C."/>
            <person name="Haridas S."/>
            <person name="He G."/>
            <person name="LaButti K."/>
            <person name="Lipzen A."/>
            <person name="Mondo S."/>
            <person name="Riley R."/>
            <person name="Salamov A."/>
            <person name="Simmons B.A."/>
            <person name="Magnuson J.K."/>
            <person name="Henrissat B."/>
            <person name="Mortensen U.H."/>
            <person name="Larsen T.O."/>
            <person name="Devries R.P."/>
            <person name="Grigoriev I.V."/>
            <person name="Machida M."/>
            <person name="Baker S.E."/>
            <person name="Andersen M.R."/>
        </authorList>
    </citation>
    <scope>NUCLEOTIDE SEQUENCE [LARGE SCALE GENOMIC DNA]</scope>
    <source>
        <strain evidence="2">IBT 14317</strain>
    </source>
</reference>
<dbReference type="AlphaFoldDB" id="A0A5N7C7N9"/>
<sequence>MASLTPVPVTLPKDKVPTKRNVRDIVGAFLTKEWQSVDPETLIMSYHASFANAHCPVERPKPAIGTPTETLKVFIKFHNDTGGVLDIFKHLAPSKHEEALLCYEYGRSGLGAKVYGFFKTLDGTLGRIDEFLDARNMEPEDVENPIIRADVAKGLATFHVLKTSLERTTVDSYYEAAINGLRKYHKTDKLKALGREGGVDIDKLVDYDFGTRLRKVVDKLASIGGKSGWCIHDVQFMNTMVKNDPKEGESKVALIDFEFVMQNYRAFDIGGHFMQKIFKWFDEGSKIAKCRKYTEEEKRHFCEEYATQWNKSTGDSDTADQVFLESEYGYMLAISFDIHNMLCFMDEKDDKDPLNLLGLNKLFDEFVGQYAKLNLEDL</sequence>
<dbReference type="GO" id="GO:0005737">
    <property type="term" value="C:cytoplasm"/>
    <property type="evidence" value="ECO:0007669"/>
    <property type="project" value="TreeGrafter"/>
</dbReference>
<dbReference type="InterPro" id="IPR011009">
    <property type="entry name" value="Kinase-like_dom_sf"/>
</dbReference>
<accession>A0A5N7C7N9</accession>
<dbReference type="Pfam" id="PF01633">
    <property type="entry name" value="Choline_kinase"/>
    <property type="match status" value="1"/>
</dbReference>
<dbReference type="OrthoDB" id="3649325at2759"/>
<proteinExistence type="inferred from homology"/>
<gene>
    <name evidence="2" type="ORF">BDV23DRAFT_155961</name>
</gene>
<organism evidence="2">
    <name type="scientific">Petromyces alliaceus</name>
    <name type="common">Aspergillus alliaceus</name>
    <dbReference type="NCBI Taxonomy" id="209559"/>
    <lineage>
        <taxon>Eukaryota</taxon>
        <taxon>Fungi</taxon>
        <taxon>Dikarya</taxon>
        <taxon>Ascomycota</taxon>
        <taxon>Pezizomycotina</taxon>
        <taxon>Eurotiomycetes</taxon>
        <taxon>Eurotiomycetidae</taxon>
        <taxon>Eurotiales</taxon>
        <taxon>Aspergillaceae</taxon>
        <taxon>Aspergillus</taxon>
        <taxon>Aspergillus subgen. Circumdati</taxon>
    </lineage>
</organism>
<dbReference type="Gene3D" id="3.90.1200.10">
    <property type="match status" value="1"/>
</dbReference>
<dbReference type="GO" id="GO:0004103">
    <property type="term" value="F:choline kinase activity"/>
    <property type="evidence" value="ECO:0007669"/>
    <property type="project" value="TreeGrafter"/>
</dbReference>
<dbReference type="PANTHER" id="PTHR22603:SF93">
    <property type="entry name" value="RE24176P"/>
    <property type="match status" value="1"/>
</dbReference>
<dbReference type="GO" id="GO:0004305">
    <property type="term" value="F:ethanolamine kinase activity"/>
    <property type="evidence" value="ECO:0007669"/>
    <property type="project" value="TreeGrafter"/>
</dbReference>
<evidence type="ECO:0000256" key="1">
    <source>
        <dbReference type="ARBA" id="ARBA00038211"/>
    </source>
</evidence>
<keyword evidence="2" id="KW-0418">Kinase</keyword>
<dbReference type="GO" id="GO:0006646">
    <property type="term" value="P:phosphatidylethanolamine biosynthetic process"/>
    <property type="evidence" value="ECO:0007669"/>
    <property type="project" value="TreeGrafter"/>
</dbReference>
<dbReference type="Proteomes" id="UP000326877">
    <property type="component" value="Unassembled WGS sequence"/>
</dbReference>
<dbReference type="PANTHER" id="PTHR22603">
    <property type="entry name" value="CHOLINE/ETHANOALAMINE KINASE"/>
    <property type="match status" value="1"/>
</dbReference>
<evidence type="ECO:0000313" key="2">
    <source>
        <dbReference type="EMBL" id="KAE8390146.1"/>
    </source>
</evidence>
<comment type="similarity">
    <text evidence="1">Belongs to the choline/ethanolamine kinase family.</text>
</comment>
<dbReference type="SUPFAM" id="SSF56112">
    <property type="entry name" value="Protein kinase-like (PK-like)"/>
    <property type="match status" value="1"/>
</dbReference>
<name>A0A5N7C7N9_PETAA</name>
<dbReference type="EMBL" id="ML735258">
    <property type="protein sequence ID" value="KAE8390146.1"/>
    <property type="molecule type" value="Genomic_DNA"/>
</dbReference>
<dbReference type="Gene3D" id="3.30.200.20">
    <property type="entry name" value="Phosphorylase Kinase, domain 1"/>
    <property type="match status" value="1"/>
</dbReference>